<keyword evidence="3" id="KW-1185">Reference proteome</keyword>
<keyword evidence="2" id="KW-0503">Monooxygenase</keyword>
<sequence length="103" mass="11894">MAVQVKIISLLGRLVAIAVLYHAWIVIGRLYLSPISKFPGPKLAAVGHFFSLGKDLRLRLRYQIYYDVILGGRYWHQIAELHKKYGPVVQINPYEFHISDPEF</sequence>
<dbReference type="OrthoDB" id="3945418at2759"/>
<gene>
    <name evidence="2" type="ORF">D0Z07_6156</name>
</gene>
<proteinExistence type="predicted"/>
<protein>
    <submittedName>
        <fullName evidence="2">Cytochrome P450 monooxygenase</fullName>
    </submittedName>
</protein>
<keyword evidence="1" id="KW-0472">Membrane</keyword>
<comment type="caution">
    <text evidence="2">The sequence shown here is derived from an EMBL/GenBank/DDBJ whole genome shotgun (WGS) entry which is preliminary data.</text>
</comment>
<keyword evidence="2" id="KW-0560">Oxidoreductase</keyword>
<dbReference type="EMBL" id="VNKQ01000014">
    <property type="protein sequence ID" value="KAG0646779.1"/>
    <property type="molecule type" value="Genomic_DNA"/>
</dbReference>
<keyword evidence="1" id="KW-1133">Transmembrane helix</keyword>
<evidence type="ECO:0000256" key="1">
    <source>
        <dbReference type="SAM" id="Phobius"/>
    </source>
</evidence>
<feature type="transmembrane region" description="Helical" evidence="1">
    <location>
        <begin position="12"/>
        <end position="32"/>
    </location>
</feature>
<evidence type="ECO:0000313" key="2">
    <source>
        <dbReference type="EMBL" id="KAG0646779.1"/>
    </source>
</evidence>
<name>A0A9P6VFA4_9HELO</name>
<organism evidence="2 3">
    <name type="scientific">Hyphodiscus hymeniophilus</name>
    <dbReference type="NCBI Taxonomy" id="353542"/>
    <lineage>
        <taxon>Eukaryota</taxon>
        <taxon>Fungi</taxon>
        <taxon>Dikarya</taxon>
        <taxon>Ascomycota</taxon>
        <taxon>Pezizomycotina</taxon>
        <taxon>Leotiomycetes</taxon>
        <taxon>Helotiales</taxon>
        <taxon>Hyphodiscaceae</taxon>
        <taxon>Hyphodiscus</taxon>
    </lineage>
</organism>
<evidence type="ECO:0000313" key="3">
    <source>
        <dbReference type="Proteomes" id="UP000785200"/>
    </source>
</evidence>
<accession>A0A9P6VFA4</accession>
<dbReference type="Proteomes" id="UP000785200">
    <property type="component" value="Unassembled WGS sequence"/>
</dbReference>
<keyword evidence="1" id="KW-0812">Transmembrane</keyword>
<dbReference type="AlphaFoldDB" id="A0A9P6VFA4"/>
<dbReference type="GO" id="GO:0004497">
    <property type="term" value="F:monooxygenase activity"/>
    <property type="evidence" value="ECO:0007669"/>
    <property type="project" value="UniProtKB-KW"/>
</dbReference>
<reference evidence="2" key="1">
    <citation type="submission" date="2019-07" db="EMBL/GenBank/DDBJ databases">
        <title>Hyphodiscus hymeniophilus genome sequencing and assembly.</title>
        <authorList>
            <person name="Kramer G."/>
            <person name="Nodwell J."/>
        </authorList>
    </citation>
    <scope>NUCLEOTIDE SEQUENCE</scope>
    <source>
        <strain evidence="2">ATCC 34498</strain>
    </source>
</reference>